<evidence type="ECO:0000313" key="2">
    <source>
        <dbReference type="Proteomes" id="UP000825886"/>
    </source>
</evidence>
<organism evidence="1 2">
    <name type="scientific">Symbiopectobacterium purcellii</name>
    <dbReference type="NCBI Taxonomy" id="2871826"/>
    <lineage>
        <taxon>Bacteria</taxon>
        <taxon>Pseudomonadati</taxon>
        <taxon>Pseudomonadota</taxon>
        <taxon>Gammaproteobacteria</taxon>
        <taxon>Enterobacterales</taxon>
        <taxon>Enterobacteriaceae</taxon>
    </lineage>
</organism>
<reference evidence="1 2" key="1">
    <citation type="submission" date="2021-08" db="EMBL/GenBank/DDBJ databases">
        <title>Culture and genomic analysis of Symbiopectobacterium purcellii sp. nov. gen. nov., isolated from the leafhopper Empoasca decipiens.</title>
        <authorList>
            <person name="Nadal-Jimenez P."/>
            <person name="Siozios S."/>
            <person name="Halliday N."/>
            <person name="Camara M."/>
            <person name="Hurst G.D.D."/>
        </authorList>
    </citation>
    <scope>NUCLEOTIDE SEQUENCE [LARGE SCALE GENOMIC DNA]</scope>
    <source>
        <strain evidence="1 2">SyEd1</strain>
    </source>
</reference>
<dbReference type="EMBL" id="CP081864">
    <property type="protein sequence ID" value="QZN94333.1"/>
    <property type="molecule type" value="Genomic_DNA"/>
</dbReference>
<dbReference type="Proteomes" id="UP000825886">
    <property type="component" value="Chromosome"/>
</dbReference>
<sequence length="69" mass="7494">MITIHAKSTSEAEKLLASGTTSKVLLDYSVTTDDFFRIADAWCAQGAKISKKAGMFVISLKGFRIPPND</sequence>
<proteinExistence type="predicted"/>
<evidence type="ECO:0000313" key="1">
    <source>
        <dbReference type="EMBL" id="QZN94333.1"/>
    </source>
</evidence>
<dbReference type="RefSeq" id="WP_222157457.1">
    <property type="nucleotide sequence ID" value="NZ_CP081864.1"/>
</dbReference>
<keyword evidence="2" id="KW-1185">Reference proteome</keyword>
<accession>A0ABX9AGR6</accession>
<gene>
    <name evidence="1" type="ORF">K6K13_13290</name>
</gene>
<name>A0ABX9AGR6_9ENTR</name>
<protein>
    <submittedName>
        <fullName evidence="1">Uncharacterized protein</fullName>
    </submittedName>
</protein>